<dbReference type="Pfam" id="PF00023">
    <property type="entry name" value="Ank"/>
    <property type="match status" value="1"/>
</dbReference>
<feature type="repeat" description="ANK" evidence="3">
    <location>
        <begin position="20"/>
        <end position="52"/>
    </location>
</feature>
<evidence type="ECO:0000256" key="1">
    <source>
        <dbReference type="ARBA" id="ARBA00022737"/>
    </source>
</evidence>
<keyword evidence="2 3" id="KW-0040">ANK repeat</keyword>
<proteinExistence type="predicted"/>
<dbReference type="PROSITE" id="PS50297">
    <property type="entry name" value="ANK_REP_REGION"/>
    <property type="match status" value="4"/>
</dbReference>
<organism evidence="4 5">
    <name type="scientific">Shearwaterpox virus</name>
    <dbReference type="NCBI Taxonomy" id="1974596"/>
    <lineage>
        <taxon>Viruses</taxon>
        <taxon>Varidnaviria</taxon>
        <taxon>Bamfordvirae</taxon>
        <taxon>Nucleocytoviricota</taxon>
        <taxon>Pokkesviricetes</taxon>
        <taxon>Chitovirales</taxon>
        <taxon>Poxviridae</taxon>
        <taxon>Chordopoxvirinae</taxon>
        <taxon>Avipoxvirus</taxon>
        <taxon>Avipoxvirus canarypox</taxon>
        <taxon>Canarypox virus</taxon>
    </lineage>
</organism>
<dbReference type="EMBL" id="KX857216">
    <property type="protein sequence ID" value="ARF02638.1"/>
    <property type="molecule type" value="Genomic_DNA"/>
</dbReference>
<evidence type="ECO:0000313" key="4">
    <source>
        <dbReference type="EMBL" id="ARF02638.1"/>
    </source>
</evidence>
<reference evidence="4 5" key="1">
    <citation type="journal article" date="2017" name="BMC Genomics">
        <title>Genomic characterization of two novel pathogenic avipoxviruses isolated from pacific shearwaters (Ardenna spp.).</title>
        <authorList>
            <person name="Sarker S."/>
            <person name="Das S."/>
            <person name="Lavers J.L."/>
            <person name="Hutton I."/>
            <person name="Helbig K."/>
            <person name="Imbery J."/>
            <person name="Upton C."/>
            <person name="Raidal S.R."/>
        </authorList>
    </citation>
    <scope>NUCLEOTIDE SEQUENCE [LARGE SCALE GENOMIC DNA]</scope>
    <source>
        <strain evidence="4 5">SWPV-1</strain>
    </source>
</reference>
<dbReference type="SMART" id="SM00248">
    <property type="entry name" value="ANK"/>
    <property type="match status" value="4"/>
</dbReference>
<feature type="repeat" description="ANK" evidence="3">
    <location>
        <begin position="119"/>
        <end position="151"/>
    </location>
</feature>
<dbReference type="InterPro" id="IPR036770">
    <property type="entry name" value="Ankyrin_rpt-contain_sf"/>
</dbReference>
<keyword evidence="1" id="KW-0677">Repeat</keyword>
<dbReference type="PANTHER" id="PTHR24171">
    <property type="entry name" value="ANKYRIN REPEAT DOMAIN-CONTAINING PROTEIN 39-RELATED"/>
    <property type="match status" value="1"/>
</dbReference>
<name>A0A1V0S7P2_CNPV</name>
<dbReference type="PROSITE" id="PS50088">
    <property type="entry name" value="ANK_REPEAT"/>
    <property type="match status" value="4"/>
</dbReference>
<feature type="repeat" description="ANK" evidence="3">
    <location>
        <begin position="53"/>
        <end position="85"/>
    </location>
</feature>
<evidence type="ECO:0000256" key="3">
    <source>
        <dbReference type="PROSITE-ProRule" id="PRU00023"/>
    </source>
</evidence>
<dbReference type="InterPro" id="IPR002110">
    <property type="entry name" value="Ankyrin_rpt"/>
</dbReference>
<dbReference type="SUPFAM" id="SSF48403">
    <property type="entry name" value="Ankyrin repeat"/>
    <property type="match status" value="1"/>
</dbReference>
<feature type="repeat" description="ANK" evidence="3">
    <location>
        <begin position="86"/>
        <end position="118"/>
    </location>
</feature>
<gene>
    <name evidence="4" type="primary">SWPV1-021</name>
</gene>
<accession>A0A1V0S7P2</accession>
<dbReference type="Gene3D" id="1.25.40.20">
    <property type="entry name" value="Ankyrin repeat-containing domain"/>
    <property type="match status" value="1"/>
</dbReference>
<protein>
    <submittedName>
        <fullName evidence="4">SWPV1-021</fullName>
    </submittedName>
</protein>
<evidence type="ECO:0000256" key="2">
    <source>
        <dbReference type="ARBA" id="ARBA00023043"/>
    </source>
</evidence>
<sequence length="345" mass="39823">MDNELNDWIDRENVNEYNKNGYTKLYIAVAKNDIKKVNRLLHLGADPNIPNADSYYPIHVAVKNNSLKIIRSLLRYCADVDKECGEGDTALLIAISSENYAICEILLDNGANPNYVNYYGIVPLLRAIICDSDDIVRLLLDKGANPNHVIKKCDRTYTVLESLKDCSFKNNSSSLTTLISEIVISRCKENFDEDGFKINASIIANDQHLRSIALKCKMELNVMYTTGIKDKSIFKLCIMKEYDKINKNILVNYLDKLIEISNTIIIYRRMIEDVINIAIKRKELLIMTININYYAPDKEYSCWKHKPLKERLKILQHFNDDMLTRIILKDALNRTNNTNQKIEKQ</sequence>
<evidence type="ECO:0000313" key="5">
    <source>
        <dbReference type="Proteomes" id="UP000315116"/>
    </source>
</evidence>
<dbReference type="Pfam" id="PF12796">
    <property type="entry name" value="Ank_2"/>
    <property type="match status" value="1"/>
</dbReference>
<dbReference type="Proteomes" id="UP000315116">
    <property type="component" value="Segment"/>
</dbReference>